<sequence>MTVAVLEAWLQSPLGHNKNSTRCIIRRPAELIVRADHEARWTRKVEEMKEAKNDGNVRRLFHLIRSTGPRKPLVSETIRGQNGSLISRKERLDRWAQHFEQQFS</sequence>
<keyword evidence="1" id="KW-0547">Nucleotide-binding</keyword>
<evidence type="ECO:0000313" key="2">
    <source>
        <dbReference type="Proteomes" id="UP000008909"/>
    </source>
</evidence>
<proteinExistence type="predicted"/>
<dbReference type="GO" id="GO:0005524">
    <property type="term" value="F:ATP binding"/>
    <property type="evidence" value="ECO:0007669"/>
    <property type="project" value="UniProtKB-KW"/>
</dbReference>
<dbReference type="EMBL" id="DF144710">
    <property type="protein sequence ID" value="GAA57388.1"/>
    <property type="molecule type" value="Genomic_DNA"/>
</dbReference>
<name>G7YWQ8_CLOSI</name>
<protein>
    <submittedName>
        <fullName evidence="1">ATP-binding cassette transporter</fullName>
    </submittedName>
</protein>
<dbReference type="Proteomes" id="UP000008909">
    <property type="component" value="Unassembled WGS sequence"/>
</dbReference>
<accession>G7YWQ8</accession>
<reference evidence="1" key="1">
    <citation type="journal article" date="2011" name="Genome Biol.">
        <title>The draft genome of the carcinogenic human liver fluke Clonorchis sinensis.</title>
        <authorList>
            <person name="Wang X."/>
            <person name="Chen W."/>
            <person name="Huang Y."/>
            <person name="Sun J."/>
            <person name="Men J."/>
            <person name="Liu H."/>
            <person name="Luo F."/>
            <person name="Guo L."/>
            <person name="Lv X."/>
            <person name="Deng C."/>
            <person name="Zhou C."/>
            <person name="Fan Y."/>
            <person name="Li X."/>
            <person name="Huang L."/>
            <person name="Hu Y."/>
            <person name="Liang C."/>
            <person name="Hu X."/>
            <person name="Xu J."/>
            <person name="Yu X."/>
        </authorList>
    </citation>
    <scope>NUCLEOTIDE SEQUENCE [LARGE SCALE GENOMIC DNA]</scope>
    <source>
        <strain evidence="1">Henan</strain>
    </source>
</reference>
<dbReference type="AlphaFoldDB" id="G7YWQ8"/>
<reference key="2">
    <citation type="submission" date="2011-10" db="EMBL/GenBank/DDBJ databases">
        <title>The genome and transcriptome sequence of Clonorchis sinensis provide insights into the carcinogenic liver fluke.</title>
        <authorList>
            <person name="Wang X."/>
            <person name="Huang Y."/>
            <person name="Chen W."/>
            <person name="Liu H."/>
            <person name="Guo L."/>
            <person name="Chen Y."/>
            <person name="Luo F."/>
            <person name="Zhou W."/>
            <person name="Sun J."/>
            <person name="Mao Q."/>
            <person name="Liang P."/>
            <person name="Zhou C."/>
            <person name="Tian Y."/>
            <person name="Men J."/>
            <person name="Lv X."/>
            <person name="Huang L."/>
            <person name="Zhou J."/>
            <person name="Hu Y."/>
            <person name="Li R."/>
            <person name="Zhang F."/>
            <person name="Lei H."/>
            <person name="Li X."/>
            <person name="Hu X."/>
            <person name="Liang C."/>
            <person name="Xu J."/>
            <person name="Wu Z."/>
            <person name="Yu X."/>
        </authorList>
    </citation>
    <scope>NUCLEOTIDE SEQUENCE</scope>
    <source>
        <strain>Henan</strain>
    </source>
</reference>
<gene>
    <name evidence="1" type="ORF">CLF_112646</name>
</gene>
<keyword evidence="2" id="KW-1185">Reference proteome</keyword>
<evidence type="ECO:0000313" key="1">
    <source>
        <dbReference type="EMBL" id="GAA57388.1"/>
    </source>
</evidence>
<organism evidence="1 2">
    <name type="scientific">Clonorchis sinensis</name>
    <name type="common">Chinese liver fluke</name>
    <dbReference type="NCBI Taxonomy" id="79923"/>
    <lineage>
        <taxon>Eukaryota</taxon>
        <taxon>Metazoa</taxon>
        <taxon>Spiralia</taxon>
        <taxon>Lophotrochozoa</taxon>
        <taxon>Platyhelminthes</taxon>
        <taxon>Trematoda</taxon>
        <taxon>Digenea</taxon>
        <taxon>Opisthorchiida</taxon>
        <taxon>Opisthorchiata</taxon>
        <taxon>Opisthorchiidae</taxon>
        <taxon>Clonorchis</taxon>
    </lineage>
</organism>
<keyword evidence="1" id="KW-0067">ATP-binding</keyword>